<keyword evidence="3" id="KW-1185">Reference proteome</keyword>
<feature type="compositionally biased region" description="Basic residues" evidence="1">
    <location>
        <begin position="272"/>
        <end position="283"/>
    </location>
</feature>
<accession>A0A1G9E3K2</accession>
<dbReference type="Proteomes" id="UP000198683">
    <property type="component" value="Unassembled WGS sequence"/>
</dbReference>
<reference evidence="2 3" key="1">
    <citation type="submission" date="2016-10" db="EMBL/GenBank/DDBJ databases">
        <authorList>
            <person name="de Groot N.N."/>
        </authorList>
    </citation>
    <scope>NUCLEOTIDE SEQUENCE [LARGE SCALE GENOMIC DNA]</scope>
    <source>
        <strain evidence="2 3">CGMCC 4.5681</strain>
    </source>
</reference>
<dbReference type="STRING" id="683260.SAMN05421874_110115"/>
<gene>
    <name evidence="2" type="ORF">SAMN05421874_110115</name>
</gene>
<dbReference type="AlphaFoldDB" id="A0A1G9E3K2"/>
<feature type="compositionally biased region" description="Low complexity" evidence="1">
    <location>
        <begin position="181"/>
        <end position="191"/>
    </location>
</feature>
<evidence type="ECO:0000313" key="3">
    <source>
        <dbReference type="Proteomes" id="UP000198683"/>
    </source>
</evidence>
<feature type="compositionally biased region" description="Low complexity" evidence="1">
    <location>
        <begin position="56"/>
        <end position="76"/>
    </location>
</feature>
<feature type="compositionally biased region" description="Pro residues" evidence="1">
    <location>
        <begin position="91"/>
        <end position="113"/>
    </location>
</feature>
<feature type="region of interest" description="Disordered" evidence="1">
    <location>
        <begin position="1"/>
        <end position="399"/>
    </location>
</feature>
<organism evidence="2 3">
    <name type="scientific">Nonomuraea maritima</name>
    <dbReference type="NCBI Taxonomy" id="683260"/>
    <lineage>
        <taxon>Bacteria</taxon>
        <taxon>Bacillati</taxon>
        <taxon>Actinomycetota</taxon>
        <taxon>Actinomycetes</taxon>
        <taxon>Streptosporangiales</taxon>
        <taxon>Streptosporangiaceae</taxon>
        <taxon>Nonomuraea</taxon>
    </lineage>
</organism>
<proteinExistence type="predicted"/>
<feature type="compositionally biased region" description="Basic and acidic residues" evidence="1">
    <location>
        <begin position="118"/>
        <end position="133"/>
    </location>
</feature>
<evidence type="ECO:0000313" key="2">
    <source>
        <dbReference type="EMBL" id="SDK70701.1"/>
    </source>
</evidence>
<feature type="compositionally biased region" description="Pro residues" evidence="1">
    <location>
        <begin position="192"/>
        <end position="202"/>
    </location>
</feature>
<feature type="compositionally biased region" description="Pro residues" evidence="1">
    <location>
        <begin position="300"/>
        <end position="311"/>
    </location>
</feature>
<evidence type="ECO:0000256" key="1">
    <source>
        <dbReference type="SAM" id="MobiDB-lite"/>
    </source>
</evidence>
<name>A0A1G9E3K2_9ACTN</name>
<protein>
    <submittedName>
        <fullName evidence="2">Uncharacterized protein</fullName>
    </submittedName>
</protein>
<sequence length="522" mass="56400">MTLCLFRRNLTRPLENTDEQRFPDNPPPPSRTPPVTHSPRPPRTIYAPRSTPSPITQQTTNAKAPPTAQPTPTTTHPPRRKLPPHHQADPTRPPPPAWPPPTSRHPATAPPPRWQGRLNDRDPVGAPPRRDAPGRPPRRTQPDPHQGETQPAHRPYLAAVAWPPLPDRSCLSPPPPRRPCHGGPRLSLFLPVPLPRRPLPGRRPPDRASRALGSLSGVAAPTSAGYPLTAPPGRRPPAGLMSPVPTRRTLPRHPHRLGTGPVGIHPDELRTPRHARSGRHFNPRRTTPLVAPPGWRQPTRCPPRRPPPPCRQPCLDGHHRAPQQARSNRRPSPRRKPWSAAPPGRTSLVRRCLGGRNPSVAPPGGDLLGRPPVVLRSSPPADGPPPITVGPSRSARHGRPVAVGRAGGVGCPCARTGGCSRLRARHRLRAARRARGAAADEVAVTSLMSCYSSGNITTRGALSGNSYAIIFPLIAICASQATKGRFIAIEMAECTGERPLTPAPSQPARTTDGALKMPCTRY</sequence>
<feature type="compositionally biased region" description="Basic residues" evidence="1">
    <location>
        <begin position="327"/>
        <end position="337"/>
    </location>
</feature>
<dbReference type="EMBL" id="FNFB01000010">
    <property type="protein sequence ID" value="SDK70701.1"/>
    <property type="molecule type" value="Genomic_DNA"/>
</dbReference>